<evidence type="ECO:0000256" key="1">
    <source>
        <dbReference type="SAM" id="SignalP"/>
    </source>
</evidence>
<sequence length="44" mass="5139">MGWDGWGLAVICNLWYFLLSHYSPVNTTESLRQNLIIPYNPAFH</sequence>
<feature type="chain" id="PRO_5002433645" evidence="1">
    <location>
        <begin position="28"/>
        <end position="44"/>
    </location>
</feature>
<reference evidence="2" key="2">
    <citation type="journal article" date="2015" name="Fish Shellfish Immunol.">
        <title>Early steps in the European eel (Anguilla anguilla)-Vibrio vulnificus interaction in the gills: Role of the RtxA13 toxin.</title>
        <authorList>
            <person name="Callol A."/>
            <person name="Pajuelo D."/>
            <person name="Ebbesson L."/>
            <person name="Teles M."/>
            <person name="MacKenzie S."/>
            <person name="Amaro C."/>
        </authorList>
    </citation>
    <scope>NUCLEOTIDE SEQUENCE</scope>
</reference>
<dbReference type="EMBL" id="GBXM01036957">
    <property type="protein sequence ID" value="JAH71620.1"/>
    <property type="molecule type" value="Transcribed_RNA"/>
</dbReference>
<evidence type="ECO:0000313" key="2">
    <source>
        <dbReference type="EMBL" id="JAH71620.1"/>
    </source>
</evidence>
<protein>
    <submittedName>
        <fullName evidence="2">Uncharacterized protein</fullName>
    </submittedName>
</protein>
<proteinExistence type="predicted"/>
<organism evidence="2">
    <name type="scientific">Anguilla anguilla</name>
    <name type="common">European freshwater eel</name>
    <name type="synonym">Muraena anguilla</name>
    <dbReference type="NCBI Taxonomy" id="7936"/>
    <lineage>
        <taxon>Eukaryota</taxon>
        <taxon>Metazoa</taxon>
        <taxon>Chordata</taxon>
        <taxon>Craniata</taxon>
        <taxon>Vertebrata</taxon>
        <taxon>Euteleostomi</taxon>
        <taxon>Actinopterygii</taxon>
        <taxon>Neopterygii</taxon>
        <taxon>Teleostei</taxon>
        <taxon>Anguilliformes</taxon>
        <taxon>Anguillidae</taxon>
        <taxon>Anguilla</taxon>
    </lineage>
</organism>
<name>A0A0E9V2E8_ANGAN</name>
<reference evidence="2" key="1">
    <citation type="submission" date="2014-11" db="EMBL/GenBank/DDBJ databases">
        <authorList>
            <person name="Amaro Gonzalez C."/>
        </authorList>
    </citation>
    <scope>NUCLEOTIDE SEQUENCE</scope>
</reference>
<dbReference type="AlphaFoldDB" id="A0A0E9V2E8"/>
<keyword evidence="1" id="KW-0732">Signal</keyword>
<feature type="signal peptide" evidence="1">
    <location>
        <begin position="1"/>
        <end position="27"/>
    </location>
</feature>
<accession>A0A0E9V2E8</accession>